<dbReference type="EMBL" id="WJQU01000003">
    <property type="protein sequence ID" value="KAJ6638828.1"/>
    <property type="molecule type" value="Genomic_DNA"/>
</dbReference>
<feature type="region of interest" description="Disordered" evidence="2">
    <location>
        <begin position="13"/>
        <end position="116"/>
    </location>
</feature>
<feature type="region of interest" description="Disordered" evidence="2">
    <location>
        <begin position="409"/>
        <end position="451"/>
    </location>
</feature>
<dbReference type="Pfam" id="PF15336">
    <property type="entry name" value="Auts2"/>
    <property type="match status" value="1"/>
</dbReference>
<evidence type="ECO:0000313" key="4">
    <source>
        <dbReference type="Proteomes" id="UP001151699"/>
    </source>
</evidence>
<evidence type="ECO:0000256" key="1">
    <source>
        <dbReference type="ARBA" id="ARBA00022553"/>
    </source>
</evidence>
<keyword evidence="4" id="KW-1185">Reference proteome</keyword>
<feature type="non-terminal residue" evidence="3">
    <location>
        <position position="1"/>
    </location>
</feature>
<protein>
    <submittedName>
        <fullName evidence="3">Autism susceptibility gene 2 protein</fullName>
    </submittedName>
</protein>
<organism evidence="3 4">
    <name type="scientific">Pseudolycoriella hygida</name>
    <dbReference type="NCBI Taxonomy" id="35572"/>
    <lineage>
        <taxon>Eukaryota</taxon>
        <taxon>Metazoa</taxon>
        <taxon>Ecdysozoa</taxon>
        <taxon>Arthropoda</taxon>
        <taxon>Hexapoda</taxon>
        <taxon>Insecta</taxon>
        <taxon>Pterygota</taxon>
        <taxon>Neoptera</taxon>
        <taxon>Endopterygota</taxon>
        <taxon>Diptera</taxon>
        <taxon>Nematocera</taxon>
        <taxon>Sciaroidea</taxon>
        <taxon>Sciaridae</taxon>
        <taxon>Pseudolycoriella</taxon>
    </lineage>
</organism>
<sequence>EVKVALYYYSSNVSSLSRSSATPVPGAPYSGSSAAPTGPSPALPYSTSGASASPLPPSSVAVSSSLSYSKTSAPVWPPASNTQLSPATSNMTRPTPPPVAIHSSATSHSSFPPPLFAAPMPPPAVSSSSAPHPFSAESLFQSSKAADQADLLRRELDNRFLDRAGLTGVPPQSPYLRQELHHHQHQHTHLHQHQQLLPTASPAPAPLFPPPLFKDIPKMGAVDSPFYRTGALGMPTYPGYSPGLLHPGLGGPTPFVPPSHLPSYATKPPHPAVDPNKAKQPKAGRWNAMHVRIAWEIYHHQAKQNPEKTATPGIGVKTEMLRPPTHIFPPGGVARSHEISTAFPPAGLPGRPPYESGPMPGSFLGAPGSHLGGAVSPFGRYGSPFTSFPGMSPFTREMHMAGPMSSVHDPWRNSLQRSVGAYPPPPSPGVWPLKADSSLEAARREAEERER</sequence>
<comment type="caution">
    <text evidence="3">The sequence shown here is derived from an EMBL/GenBank/DDBJ whole genome shotgun (WGS) entry which is preliminary data.</text>
</comment>
<gene>
    <name evidence="3" type="primary">AUTS2</name>
    <name evidence="3" type="ORF">Bhyg_11566</name>
</gene>
<feature type="compositionally biased region" description="Low complexity" evidence="2">
    <location>
        <begin position="43"/>
        <end position="74"/>
    </location>
</feature>
<reference evidence="3" key="1">
    <citation type="submission" date="2022-07" db="EMBL/GenBank/DDBJ databases">
        <authorList>
            <person name="Trinca V."/>
            <person name="Uliana J.V.C."/>
            <person name="Torres T.T."/>
            <person name="Ward R.J."/>
            <person name="Monesi N."/>
        </authorList>
    </citation>
    <scope>NUCLEOTIDE SEQUENCE</scope>
    <source>
        <strain evidence="3">HSMRA1968</strain>
        <tissue evidence="3">Whole embryos</tissue>
    </source>
</reference>
<dbReference type="AlphaFoldDB" id="A0A9Q0MVT6"/>
<dbReference type="Proteomes" id="UP001151699">
    <property type="component" value="Chromosome X"/>
</dbReference>
<feature type="compositionally biased region" description="Low complexity" evidence="2">
    <location>
        <begin position="13"/>
        <end position="37"/>
    </location>
</feature>
<evidence type="ECO:0000313" key="3">
    <source>
        <dbReference type="EMBL" id="KAJ6638828.1"/>
    </source>
</evidence>
<accession>A0A9Q0MVT6</accession>
<dbReference type="InterPro" id="IPR023246">
    <property type="entry name" value="AUTS2"/>
</dbReference>
<dbReference type="OrthoDB" id="10060000at2759"/>
<feature type="compositionally biased region" description="Basic and acidic residues" evidence="2">
    <location>
        <begin position="441"/>
        <end position="451"/>
    </location>
</feature>
<name>A0A9Q0MVT6_9DIPT</name>
<feature type="compositionally biased region" description="Polar residues" evidence="2">
    <location>
        <begin position="79"/>
        <end position="93"/>
    </location>
</feature>
<proteinExistence type="predicted"/>
<feature type="non-terminal residue" evidence="3">
    <location>
        <position position="451"/>
    </location>
</feature>
<dbReference type="PANTHER" id="PTHR14429">
    <property type="entry name" value="FIBROSIN FAMILY MEMBER"/>
    <property type="match status" value="1"/>
</dbReference>
<evidence type="ECO:0000256" key="2">
    <source>
        <dbReference type="SAM" id="MobiDB-lite"/>
    </source>
</evidence>
<dbReference type="PANTHER" id="PTHR14429:SF22">
    <property type="entry name" value="AGAP013055-PA"/>
    <property type="match status" value="1"/>
</dbReference>
<keyword evidence="1" id="KW-0597">Phosphoprotein</keyword>